<organism evidence="2 3">
    <name type="scientific">Candidatus Niyogibacteria bacterium RIFCSPLOWO2_01_FULL_45_48</name>
    <dbReference type="NCBI Taxonomy" id="1801724"/>
    <lineage>
        <taxon>Bacteria</taxon>
        <taxon>Candidatus Niyogiibacteriota</taxon>
    </lineage>
</organism>
<accession>A0A1G2EUZ0</accession>
<reference evidence="2 3" key="1">
    <citation type="journal article" date="2016" name="Nat. Commun.">
        <title>Thousands of microbial genomes shed light on interconnected biogeochemical processes in an aquifer system.</title>
        <authorList>
            <person name="Anantharaman K."/>
            <person name="Brown C.T."/>
            <person name="Hug L.A."/>
            <person name="Sharon I."/>
            <person name="Castelle C.J."/>
            <person name="Probst A.J."/>
            <person name="Thomas B.C."/>
            <person name="Singh A."/>
            <person name="Wilkins M.J."/>
            <person name="Karaoz U."/>
            <person name="Brodie E.L."/>
            <person name="Williams K.H."/>
            <person name="Hubbard S.S."/>
            <person name="Banfield J.F."/>
        </authorList>
    </citation>
    <scope>NUCLEOTIDE SEQUENCE [LARGE SCALE GENOMIC DNA]</scope>
</reference>
<evidence type="ECO:0000313" key="2">
    <source>
        <dbReference type="EMBL" id="OGZ29625.1"/>
    </source>
</evidence>
<dbReference type="EMBL" id="MHMQ01000034">
    <property type="protein sequence ID" value="OGZ29625.1"/>
    <property type="molecule type" value="Genomic_DNA"/>
</dbReference>
<dbReference type="AlphaFoldDB" id="A0A1G2EUZ0"/>
<dbReference type="Proteomes" id="UP000177486">
    <property type="component" value="Unassembled WGS sequence"/>
</dbReference>
<dbReference type="PROSITE" id="PS00409">
    <property type="entry name" value="PROKAR_NTER_METHYL"/>
    <property type="match status" value="1"/>
</dbReference>
<dbReference type="NCBIfam" id="TIGR02532">
    <property type="entry name" value="IV_pilin_GFxxxE"/>
    <property type="match status" value="1"/>
</dbReference>
<keyword evidence="1" id="KW-0812">Transmembrane</keyword>
<comment type="caution">
    <text evidence="2">The sequence shown here is derived from an EMBL/GenBank/DDBJ whole genome shotgun (WGS) entry which is preliminary data.</text>
</comment>
<feature type="transmembrane region" description="Helical" evidence="1">
    <location>
        <begin position="12"/>
        <end position="32"/>
    </location>
</feature>
<proteinExistence type="predicted"/>
<evidence type="ECO:0000256" key="1">
    <source>
        <dbReference type="SAM" id="Phobius"/>
    </source>
</evidence>
<dbReference type="InterPro" id="IPR045584">
    <property type="entry name" value="Pilin-like"/>
</dbReference>
<gene>
    <name evidence="2" type="ORF">A2931_04495</name>
</gene>
<dbReference type="Pfam" id="PF07963">
    <property type="entry name" value="N_methyl"/>
    <property type="match status" value="1"/>
</dbReference>
<protein>
    <recommendedName>
        <fullName evidence="4">Prepilin-type N-terminal cleavage/methylation domain-containing protein</fullName>
    </recommendedName>
</protein>
<keyword evidence="1" id="KW-1133">Transmembrane helix</keyword>
<evidence type="ECO:0008006" key="4">
    <source>
        <dbReference type="Google" id="ProtNLM"/>
    </source>
</evidence>
<sequence>MLNRGFTLLEMVVAVGVFSVAILLATSSFLSLQNSEKKIQSAVNIQNNLRFAMEVMAKEIRTGGSYHCGTDPGTEPLDCLSGSSSLTFKNALGQTVIYRKIDSSIQKSSDGGIIFQPLTSSDIKVDELKFYVVGALLNDDIQPRVLINIKSSGQVGTGLNEISLQTSVSQRKPAP</sequence>
<name>A0A1G2EUZ0_9BACT</name>
<dbReference type="InterPro" id="IPR012902">
    <property type="entry name" value="N_methyl_site"/>
</dbReference>
<keyword evidence="1" id="KW-0472">Membrane</keyword>
<evidence type="ECO:0000313" key="3">
    <source>
        <dbReference type="Proteomes" id="UP000177486"/>
    </source>
</evidence>
<dbReference type="SUPFAM" id="SSF54523">
    <property type="entry name" value="Pili subunits"/>
    <property type="match status" value="1"/>
</dbReference>